<dbReference type="AlphaFoldDB" id="A0AAE0SBB0"/>
<accession>A0AAE0SBB0</accession>
<protein>
    <submittedName>
        <fullName evidence="1">Uncharacterized protein</fullName>
    </submittedName>
</protein>
<proteinExistence type="predicted"/>
<gene>
    <name evidence="1" type="ORF">CHS0354_028962</name>
</gene>
<keyword evidence="2" id="KW-1185">Reference proteome</keyword>
<comment type="caution">
    <text evidence="1">The sequence shown here is derived from an EMBL/GenBank/DDBJ whole genome shotgun (WGS) entry which is preliminary data.</text>
</comment>
<reference evidence="1" key="1">
    <citation type="journal article" date="2021" name="Genome Biol. Evol.">
        <title>A High-Quality Reference Genome for a Parasitic Bivalve with Doubly Uniparental Inheritance (Bivalvia: Unionida).</title>
        <authorList>
            <person name="Smith C.H."/>
        </authorList>
    </citation>
    <scope>NUCLEOTIDE SEQUENCE</scope>
    <source>
        <strain evidence="1">CHS0354</strain>
    </source>
</reference>
<evidence type="ECO:0000313" key="1">
    <source>
        <dbReference type="EMBL" id="KAK3588544.1"/>
    </source>
</evidence>
<evidence type="ECO:0000313" key="2">
    <source>
        <dbReference type="Proteomes" id="UP001195483"/>
    </source>
</evidence>
<organism evidence="1 2">
    <name type="scientific">Potamilus streckersoni</name>
    <dbReference type="NCBI Taxonomy" id="2493646"/>
    <lineage>
        <taxon>Eukaryota</taxon>
        <taxon>Metazoa</taxon>
        <taxon>Spiralia</taxon>
        <taxon>Lophotrochozoa</taxon>
        <taxon>Mollusca</taxon>
        <taxon>Bivalvia</taxon>
        <taxon>Autobranchia</taxon>
        <taxon>Heteroconchia</taxon>
        <taxon>Palaeoheterodonta</taxon>
        <taxon>Unionida</taxon>
        <taxon>Unionoidea</taxon>
        <taxon>Unionidae</taxon>
        <taxon>Ambleminae</taxon>
        <taxon>Lampsilini</taxon>
        <taxon>Potamilus</taxon>
    </lineage>
</organism>
<name>A0AAE0SBB0_9BIVA</name>
<reference evidence="1" key="3">
    <citation type="submission" date="2023-05" db="EMBL/GenBank/DDBJ databases">
        <authorList>
            <person name="Smith C.H."/>
        </authorList>
    </citation>
    <scope>NUCLEOTIDE SEQUENCE</scope>
    <source>
        <strain evidence="1">CHS0354</strain>
        <tissue evidence="1">Mantle</tissue>
    </source>
</reference>
<dbReference type="EMBL" id="JAEAOA010001736">
    <property type="protein sequence ID" value="KAK3588544.1"/>
    <property type="molecule type" value="Genomic_DNA"/>
</dbReference>
<dbReference type="Proteomes" id="UP001195483">
    <property type="component" value="Unassembled WGS sequence"/>
</dbReference>
<reference evidence="1" key="2">
    <citation type="journal article" date="2021" name="Genome Biol. Evol.">
        <title>Developing a high-quality reference genome for a parasitic bivalve with doubly uniparental inheritance (Bivalvia: Unionida).</title>
        <authorList>
            <person name="Smith C.H."/>
        </authorList>
    </citation>
    <scope>NUCLEOTIDE SEQUENCE</scope>
    <source>
        <strain evidence="1">CHS0354</strain>
        <tissue evidence="1">Mantle</tissue>
    </source>
</reference>
<sequence length="84" mass="9982">MKHREPVVNVCFCQLQWALGRTKSTLRMRYQRSQVQNKKRKLDEEVVDQKIRICSMSNNHTLMGILGRREDENSERLECGFIIT</sequence>